<feature type="region of interest" description="Disordered" evidence="1">
    <location>
        <begin position="1"/>
        <end position="34"/>
    </location>
</feature>
<organism evidence="2 3">
    <name type="scientific">Apiospora marii</name>
    <dbReference type="NCBI Taxonomy" id="335849"/>
    <lineage>
        <taxon>Eukaryota</taxon>
        <taxon>Fungi</taxon>
        <taxon>Dikarya</taxon>
        <taxon>Ascomycota</taxon>
        <taxon>Pezizomycotina</taxon>
        <taxon>Sordariomycetes</taxon>
        <taxon>Xylariomycetidae</taxon>
        <taxon>Amphisphaeriales</taxon>
        <taxon>Apiosporaceae</taxon>
        <taxon>Apiospora</taxon>
    </lineage>
</organism>
<name>A0ABR1R685_9PEZI</name>
<gene>
    <name evidence="2" type="ORF">PG991_013508</name>
</gene>
<dbReference type="Gene3D" id="3.30.70.330">
    <property type="match status" value="1"/>
</dbReference>
<dbReference type="EMBL" id="JAQQWI010000018">
    <property type="protein sequence ID" value="KAK8001286.1"/>
    <property type="molecule type" value="Genomic_DNA"/>
</dbReference>
<dbReference type="InterPro" id="IPR035979">
    <property type="entry name" value="RBD_domain_sf"/>
</dbReference>
<feature type="compositionally biased region" description="Polar residues" evidence="1">
    <location>
        <begin position="1"/>
        <end position="18"/>
    </location>
</feature>
<proteinExistence type="predicted"/>
<protein>
    <recommendedName>
        <fullName evidence="4">RRM domain-containing protein</fullName>
    </recommendedName>
</protein>
<evidence type="ECO:0000313" key="2">
    <source>
        <dbReference type="EMBL" id="KAK8001286.1"/>
    </source>
</evidence>
<reference evidence="2 3" key="1">
    <citation type="submission" date="2023-01" db="EMBL/GenBank/DDBJ databases">
        <title>Analysis of 21 Apiospora genomes using comparative genomics revels a genus with tremendous synthesis potential of carbohydrate active enzymes and secondary metabolites.</title>
        <authorList>
            <person name="Sorensen T."/>
        </authorList>
    </citation>
    <scope>NUCLEOTIDE SEQUENCE [LARGE SCALE GENOMIC DNA]</scope>
    <source>
        <strain evidence="2 3">CBS 20057</strain>
    </source>
</reference>
<evidence type="ECO:0000256" key="1">
    <source>
        <dbReference type="SAM" id="MobiDB-lite"/>
    </source>
</evidence>
<comment type="caution">
    <text evidence="2">The sequence shown here is derived from an EMBL/GenBank/DDBJ whole genome shotgun (WGS) entry which is preliminary data.</text>
</comment>
<evidence type="ECO:0000313" key="3">
    <source>
        <dbReference type="Proteomes" id="UP001396898"/>
    </source>
</evidence>
<evidence type="ECO:0008006" key="4">
    <source>
        <dbReference type="Google" id="ProtNLM"/>
    </source>
</evidence>
<keyword evidence="3" id="KW-1185">Reference proteome</keyword>
<feature type="compositionally biased region" description="Basic residues" evidence="1">
    <location>
        <begin position="20"/>
        <end position="33"/>
    </location>
</feature>
<accession>A0ABR1R685</accession>
<dbReference type="SUPFAM" id="SSF54928">
    <property type="entry name" value="RNA-binding domain, RBD"/>
    <property type="match status" value="1"/>
</dbReference>
<dbReference type="InterPro" id="IPR012677">
    <property type="entry name" value="Nucleotide-bd_a/b_plait_sf"/>
</dbReference>
<sequence>MALVASNDQSTKDNNGSHRSPGHHHADRSKGRKNSVAYNQNCSLFITGLPADLDVTRFMAQGANVQIGKVAAIHLHDHSPEHRNKAATVTMWTRASAERFLRLIHTGRFSIGSRPIRAVWNRKGVGPQTKEGSRVVEAIGRSEQVDPDVLIPRFRERFQFELDQVEVKLRGPNWTVVEYRFGSFTDQA</sequence>
<dbReference type="Proteomes" id="UP001396898">
    <property type="component" value="Unassembled WGS sequence"/>
</dbReference>